<organism evidence="1 2">
    <name type="scientific">Leptospirillum ferriphilum</name>
    <dbReference type="NCBI Taxonomy" id="178606"/>
    <lineage>
        <taxon>Bacteria</taxon>
        <taxon>Pseudomonadati</taxon>
        <taxon>Nitrospirota</taxon>
        <taxon>Nitrospiria</taxon>
        <taxon>Nitrospirales</taxon>
        <taxon>Nitrospiraceae</taxon>
        <taxon>Leptospirillum</taxon>
    </lineage>
</organism>
<evidence type="ECO:0000313" key="2">
    <source>
        <dbReference type="Proteomes" id="UP000029452"/>
    </source>
</evidence>
<dbReference type="EMBL" id="JPGK01000005">
    <property type="protein sequence ID" value="KGA93772.1"/>
    <property type="molecule type" value="Genomic_DNA"/>
</dbReference>
<dbReference type="Proteomes" id="UP000029452">
    <property type="component" value="Unassembled WGS sequence"/>
</dbReference>
<protein>
    <submittedName>
        <fullName evidence="1">Uncharacterized protein</fullName>
    </submittedName>
</protein>
<reference evidence="1 2" key="1">
    <citation type="submission" date="2014-06" db="EMBL/GenBank/DDBJ databases">
        <title>Draft genome sequence of iron oxidizing acidophile Leptospirillum ferriphilum DSM14647.</title>
        <authorList>
            <person name="Cardenas J.P."/>
            <person name="Lazcano M."/>
            <person name="Ossandon F.J."/>
            <person name="Corbett M."/>
            <person name="Holmes D.S."/>
            <person name="Watkin E."/>
        </authorList>
    </citation>
    <scope>NUCLEOTIDE SEQUENCE [LARGE SCALE GENOMIC DNA]</scope>
    <source>
        <strain evidence="1 2">DSM 14647</strain>
    </source>
</reference>
<accession>A0A094WDQ2</accession>
<dbReference type="AlphaFoldDB" id="A0A094WDQ2"/>
<name>A0A094WDQ2_9BACT</name>
<proteinExistence type="predicted"/>
<sequence length="41" mass="4733">MLLKKLPDKINRHTIPGSFGETKQGEETETILMGMKRRFLS</sequence>
<evidence type="ECO:0000313" key="1">
    <source>
        <dbReference type="EMBL" id="KGA93772.1"/>
    </source>
</evidence>
<gene>
    <name evidence="1" type="ORF">LptCag_1482</name>
</gene>
<comment type="caution">
    <text evidence="1">The sequence shown here is derived from an EMBL/GenBank/DDBJ whole genome shotgun (WGS) entry which is preliminary data.</text>
</comment>
<dbReference type="PATRIC" id="fig|178606.4.peg.1485"/>